<dbReference type="Proteomes" id="UP000653578">
    <property type="component" value="Unassembled WGS sequence"/>
</dbReference>
<dbReference type="RefSeq" id="WP_171631885.1">
    <property type="nucleotide sequence ID" value="NZ_WHNY01000057.1"/>
</dbReference>
<keyword evidence="2" id="KW-1185">Reference proteome</keyword>
<organism evidence="1 2">
    <name type="scientific">Paenibacillus plantarum</name>
    <dbReference type="NCBI Taxonomy" id="2654975"/>
    <lineage>
        <taxon>Bacteria</taxon>
        <taxon>Bacillati</taxon>
        <taxon>Bacillota</taxon>
        <taxon>Bacilli</taxon>
        <taxon>Bacillales</taxon>
        <taxon>Paenibacillaceae</taxon>
        <taxon>Paenibacillus</taxon>
    </lineage>
</organism>
<evidence type="ECO:0000313" key="2">
    <source>
        <dbReference type="Proteomes" id="UP000653578"/>
    </source>
</evidence>
<evidence type="ECO:0000313" key="1">
    <source>
        <dbReference type="EMBL" id="NOU65779.1"/>
    </source>
</evidence>
<sequence>MEITGICALCEKEKTLKKSHIVPKFIGEWIRNTSKAEHLRNLMNPNKPEQDLPKPHLLCEGCEGILNKAETPFSSNIFYNYHNGSNRFDYDDWLLKFVISLSWRVGTLYFTQNTYQNSHVHNQLKKALNIWSEYLLEKRNDPGLYAHHLYFIDKDKYSSINSVVLKDYAFRVIDTHVRFSFNGHIIIYNKLPGMVIVSYINPISVRGWKGTQLHSFGTARVGSQKTPPEIPNYLLDRAKLFTSKYLNGLSDRQKVNIKSKILKKSEINNVK</sequence>
<name>A0ABX1XCU9_9BACL</name>
<proteinExistence type="predicted"/>
<dbReference type="EMBL" id="WHNY01000057">
    <property type="protein sequence ID" value="NOU65779.1"/>
    <property type="molecule type" value="Genomic_DNA"/>
</dbReference>
<reference evidence="1 2" key="1">
    <citation type="submission" date="2019-10" db="EMBL/GenBank/DDBJ databases">
        <title>Description of Paenibacillus humi sp. nov.</title>
        <authorList>
            <person name="Carlier A."/>
            <person name="Qi S."/>
        </authorList>
    </citation>
    <scope>NUCLEOTIDE SEQUENCE [LARGE SCALE GENOMIC DNA]</scope>
    <source>
        <strain evidence="1 2">LMG 31461</strain>
    </source>
</reference>
<accession>A0ABX1XCU9</accession>
<gene>
    <name evidence="1" type="ORF">GC096_17220</name>
</gene>
<comment type="caution">
    <text evidence="1">The sequence shown here is derived from an EMBL/GenBank/DDBJ whole genome shotgun (WGS) entry which is preliminary data.</text>
</comment>
<protein>
    <recommendedName>
        <fullName evidence="3">HNH endonuclease</fullName>
    </recommendedName>
</protein>
<evidence type="ECO:0008006" key="3">
    <source>
        <dbReference type="Google" id="ProtNLM"/>
    </source>
</evidence>